<dbReference type="GO" id="GO:0047184">
    <property type="term" value="F:1-acylglycerophosphocholine O-acyltransferase activity"/>
    <property type="evidence" value="ECO:0007669"/>
    <property type="project" value="UniProtKB-EC"/>
</dbReference>
<evidence type="ECO:0000256" key="18">
    <source>
        <dbReference type="ARBA" id="ARBA00039721"/>
    </source>
</evidence>
<dbReference type="EC" id="2.3.1.n6" evidence="17"/>
<reference evidence="20" key="1">
    <citation type="submission" date="2007-04" db="EMBL/GenBank/DDBJ databases">
        <title>Annotation of Pediculus humanus corporis strain USDA.</title>
        <authorList>
            <person name="Kirkness E."/>
            <person name="Hannick L."/>
            <person name="Hass B."/>
            <person name="Bruggner R."/>
            <person name="Lawson D."/>
            <person name="Bidwell S."/>
            <person name="Joardar V."/>
            <person name="Caler E."/>
            <person name="Walenz B."/>
            <person name="Inman J."/>
            <person name="Schobel S."/>
            <person name="Galinsky K."/>
            <person name="Amedeo P."/>
            <person name="Strausberg R."/>
        </authorList>
    </citation>
    <scope>NUCLEOTIDE SEQUENCE</scope>
    <source>
        <strain evidence="20">USDA</strain>
    </source>
</reference>
<proteinExistence type="inferred from homology"/>
<evidence type="ECO:0000313" key="21">
    <source>
        <dbReference type="EnsemblMetazoa" id="PHUM575140-PA"/>
    </source>
</evidence>
<dbReference type="InterPro" id="IPR004299">
    <property type="entry name" value="MBOAT_fam"/>
</dbReference>
<dbReference type="Proteomes" id="UP000009046">
    <property type="component" value="Unassembled WGS sequence"/>
</dbReference>
<evidence type="ECO:0000256" key="9">
    <source>
        <dbReference type="ARBA" id="ARBA00022989"/>
    </source>
</evidence>
<protein>
    <recommendedName>
        <fullName evidence="18">Lysophospholipid acyltransferase 5</fullName>
        <ecNumber evidence="16">2.3.1.23</ecNumber>
        <ecNumber evidence="17">2.3.1.n6</ecNumber>
    </recommendedName>
</protein>
<keyword evidence="6" id="KW-0808">Transferase</keyword>
<evidence type="ECO:0000256" key="15">
    <source>
        <dbReference type="ARBA" id="ARBA00025707"/>
    </source>
</evidence>
<dbReference type="Pfam" id="PF03062">
    <property type="entry name" value="MBOAT"/>
    <property type="match status" value="1"/>
</dbReference>
<dbReference type="eggNOG" id="KOG2705">
    <property type="taxonomic scope" value="Eukaryota"/>
</dbReference>
<dbReference type="EMBL" id="AAZO01006994">
    <property type="status" value="NOT_ANNOTATED_CDS"/>
    <property type="molecule type" value="Genomic_DNA"/>
</dbReference>
<dbReference type="RefSeq" id="XP_002432180.1">
    <property type="nucleotide sequence ID" value="XM_002432135.1"/>
</dbReference>
<sequence>MILQKLIINWSELIGCSDAALTLLISLLLGYPIAFIHRKCLFGASPNIQHIYFITCGIILCCFNYGFDVIHSLASITITYLVLKIFKGGLTSLLIVFIYTMLHLTVGYWATATSTYDIKWTMPQCVLTLRLIGLAFNVYDGSQPQVEENRKVALQTVPSILEVFAHSYFPASFLVGPQFSFKRYKDFVELKLEEKELPRSLGESRKSLFLGLTYLIMYQIGSLYIPDSYFTSEEYFYLNIFKKIFFLGLWGRFTLYKYISCWLITEGSCIMMGLTYNGLDEKEKPKWDGCSNVKLKVFETSTKMNHYIESFNINTNQWIAQSTSFSRHLARITFGLLCDVSF</sequence>
<dbReference type="VEuPathDB" id="VectorBase:PHUM575140"/>
<comment type="pathway">
    <text evidence="15">Phospholipid metabolism.</text>
</comment>
<comment type="similarity">
    <text evidence="4">Belongs to the membrane-bound acyltransferase family.</text>
</comment>
<keyword evidence="22" id="KW-1185">Reference proteome</keyword>
<name>E0W1D6_PEDHC</name>
<evidence type="ECO:0000256" key="11">
    <source>
        <dbReference type="ARBA" id="ARBA00023136"/>
    </source>
</evidence>
<dbReference type="InParanoid" id="E0W1D6"/>
<evidence type="ECO:0000256" key="6">
    <source>
        <dbReference type="ARBA" id="ARBA00022679"/>
    </source>
</evidence>
<feature type="transmembrane region" description="Helical" evidence="19">
    <location>
        <begin position="12"/>
        <end position="31"/>
    </location>
</feature>
<dbReference type="GO" id="GO:0071617">
    <property type="term" value="F:lysophospholipid acyltransferase activity"/>
    <property type="evidence" value="ECO:0007669"/>
    <property type="project" value="TreeGrafter"/>
</dbReference>
<keyword evidence="8" id="KW-0256">Endoplasmic reticulum</keyword>
<dbReference type="EC" id="2.3.1.23" evidence="16"/>
<evidence type="ECO:0000313" key="22">
    <source>
        <dbReference type="Proteomes" id="UP000009046"/>
    </source>
</evidence>
<feature type="transmembrane region" description="Helical" evidence="19">
    <location>
        <begin position="51"/>
        <end position="83"/>
    </location>
</feature>
<dbReference type="EnsemblMetazoa" id="PHUM575140-RA">
    <property type="protein sequence ID" value="PHUM575140-PA"/>
    <property type="gene ID" value="PHUM575140"/>
</dbReference>
<evidence type="ECO:0000256" key="13">
    <source>
        <dbReference type="ARBA" id="ARBA00023264"/>
    </source>
</evidence>
<comment type="pathway">
    <text evidence="3">Lipid metabolism; phospholipid metabolism.</text>
</comment>
<evidence type="ECO:0000256" key="12">
    <source>
        <dbReference type="ARBA" id="ARBA00023209"/>
    </source>
</evidence>
<reference evidence="20" key="2">
    <citation type="submission" date="2007-04" db="EMBL/GenBank/DDBJ databases">
        <title>The genome of the human body louse.</title>
        <authorList>
            <consortium name="The Human Body Louse Genome Consortium"/>
            <person name="Kirkness E."/>
            <person name="Walenz B."/>
            <person name="Hass B."/>
            <person name="Bruggner R."/>
            <person name="Strausberg R."/>
        </authorList>
    </citation>
    <scope>NUCLEOTIDE SEQUENCE</scope>
    <source>
        <strain evidence="20">USDA</strain>
    </source>
</reference>
<dbReference type="FunCoup" id="E0W1D6">
    <property type="interactions" value="270"/>
</dbReference>
<evidence type="ECO:0000256" key="7">
    <source>
        <dbReference type="ARBA" id="ARBA00022692"/>
    </source>
</evidence>
<keyword evidence="5" id="KW-0444">Lipid biosynthesis</keyword>
<evidence type="ECO:0000256" key="1">
    <source>
        <dbReference type="ARBA" id="ARBA00004141"/>
    </source>
</evidence>
<evidence type="ECO:0000256" key="19">
    <source>
        <dbReference type="SAM" id="Phobius"/>
    </source>
</evidence>
<keyword evidence="14" id="KW-0012">Acyltransferase</keyword>
<evidence type="ECO:0000256" key="16">
    <source>
        <dbReference type="ARBA" id="ARBA00026120"/>
    </source>
</evidence>
<keyword evidence="9 19" id="KW-1133">Transmembrane helix</keyword>
<dbReference type="GeneID" id="8239517"/>
<keyword evidence="12" id="KW-0594">Phospholipid biosynthesis</keyword>
<keyword evidence="10" id="KW-0443">Lipid metabolism</keyword>
<dbReference type="OMA" id="PEWHEFL"/>
<comment type="subcellular location">
    <subcellularLocation>
        <location evidence="2">Endoplasmic reticulum</location>
    </subcellularLocation>
    <subcellularLocation>
        <location evidence="1">Membrane</location>
        <topology evidence="1">Multi-pass membrane protein</topology>
    </subcellularLocation>
</comment>
<dbReference type="GO" id="GO:0006656">
    <property type="term" value="P:phosphatidylcholine biosynthetic process"/>
    <property type="evidence" value="ECO:0007669"/>
    <property type="project" value="TreeGrafter"/>
</dbReference>
<evidence type="ECO:0000256" key="17">
    <source>
        <dbReference type="ARBA" id="ARBA00038923"/>
    </source>
</evidence>
<dbReference type="PANTHER" id="PTHR13906:SF14">
    <property type="entry name" value="LYSOPHOSPHOLIPID ACYLTRANSFERASE 5"/>
    <property type="match status" value="1"/>
</dbReference>
<reference evidence="21" key="3">
    <citation type="submission" date="2020-05" db="UniProtKB">
        <authorList>
            <consortium name="EnsemblMetazoa"/>
        </authorList>
    </citation>
    <scope>IDENTIFICATION</scope>
    <source>
        <strain evidence="21">USDA</strain>
    </source>
</reference>
<feature type="transmembrane region" description="Helical" evidence="19">
    <location>
        <begin position="90"/>
        <end position="109"/>
    </location>
</feature>
<evidence type="ECO:0000256" key="8">
    <source>
        <dbReference type="ARBA" id="ARBA00022824"/>
    </source>
</evidence>
<evidence type="ECO:0000256" key="14">
    <source>
        <dbReference type="ARBA" id="ARBA00023315"/>
    </source>
</evidence>
<dbReference type="InterPro" id="IPR049941">
    <property type="entry name" value="LPLAT_7/PORCN-like"/>
</dbReference>
<dbReference type="KEGG" id="phu:Phum_PHUM575140"/>
<dbReference type="STRING" id="121224.E0W1D6"/>
<dbReference type="GO" id="GO:0005783">
    <property type="term" value="C:endoplasmic reticulum"/>
    <property type="evidence" value="ECO:0007669"/>
    <property type="project" value="UniProtKB-SubCell"/>
</dbReference>
<dbReference type="PANTHER" id="PTHR13906">
    <property type="entry name" value="PORCUPINE"/>
    <property type="match status" value="1"/>
</dbReference>
<gene>
    <name evidence="21" type="primary">8239517</name>
    <name evidence="20" type="ORF">Phum_PHUM575140</name>
</gene>
<accession>E0W1D6</accession>
<dbReference type="HOGENOM" id="CLU_011340_6_1_1"/>
<dbReference type="GO" id="GO:0030258">
    <property type="term" value="P:lipid modification"/>
    <property type="evidence" value="ECO:0007669"/>
    <property type="project" value="TreeGrafter"/>
</dbReference>
<dbReference type="OrthoDB" id="5974730at2759"/>
<organism>
    <name type="scientific">Pediculus humanus subsp. corporis</name>
    <name type="common">Body louse</name>
    <dbReference type="NCBI Taxonomy" id="121224"/>
    <lineage>
        <taxon>Eukaryota</taxon>
        <taxon>Metazoa</taxon>
        <taxon>Ecdysozoa</taxon>
        <taxon>Arthropoda</taxon>
        <taxon>Hexapoda</taxon>
        <taxon>Insecta</taxon>
        <taxon>Pterygota</taxon>
        <taxon>Neoptera</taxon>
        <taxon>Paraneoptera</taxon>
        <taxon>Psocodea</taxon>
        <taxon>Troctomorpha</taxon>
        <taxon>Phthiraptera</taxon>
        <taxon>Anoplura</taxon>
        <taxon>Pediculidae</taxon>
        <taxon>Pediculus</taxon>
    </lineage>
</organism>
<dbReference type="CTD" id="8239517"/>
<evidence type="ECO:0000256" key="10">
    <source>
        <dbReference type="ARBA" id="ARBA00023098"/>
    </source>
</evidence>
<evidence type="ECO:0000313" key="20">
    <source>
        <dbReference type="EMBL" id="EEB19442.1"/>
    </source>
</evidence>
<keyword evidence="13" id="KW-1208">Phospholipid metabolism</keyword>
<evidence type="ECO:0000256" key="2">
    <source>
        <dbReference type="ARBA" id="ARBA00004240"/>
    </source>
</evidence>
<keyword evidence="11 19" id="KW-0472">Membrane</keyword>
<keyword evidence="7 19" id="KW-0812">Transmembrane</keyword>
<dbReference type="AlphaFoldDB" id="E0W1D6"/>
<evidence type="ECO:0000256" key="4">
    <source>
        <dbReference type="ARBA" id="ARBA00010323"/>
    </source>
</evidence>
<evidence type="ECO:0000256" key="3">
    <source>
        <dbReference type="ARBA" id="ARBA00005074"/>
    </source>
</evidence>
<dbReference type="EMBL" id="DS235870">
    <property type="protein sequence ID" value="EEB19442.1"/>
    <property type="molecule type" value="Genomic_DNA"/>
</dbReference>
<dbReference type="GO" id="GO:0016020">
    <property type="term" value="C:membrane"/>
    <property type="evidence" value="ECO:0007669"/>
    <property type="project" value="UniProtKB-SubCell"/>
</dbReference>
<evidence type="ECO:0000256" key="5">
    <source>
        <dbReference type="ARBA" id="ARBA00022516"/>
    </source>
</evidence>